<dbReference type="SUPFAM" id="SSF144232">
    <property type="entry name" value="HIT/MYND zinc finger-like"/>
    <property type="match status" value="1"/>
</dbReference>
<dbReference type="Pfam" id="PF01753">
    <property type="entry name" value="zf-MYND"/>
    <property type="match status" value="1"/>
</dbReference>
<dbReference type="EMBL" id="KL197753">
    <property type="protein sequence ID" value="KDQ50970.1"/>
    <property type="molecule type" value="Genomic_DNA"/>
</dbReference>
<dbReference type="PROSITE" id="PS50865">
    <property type="entry name" value="ZF_MYND_2"/>
    <property type="match status" value="1"/>
</dbReference>
<dbReference type="PROSITE" id="PS01360">
    <property type="entry name" value="ZF_MYND_1"/>
    <property type="match status" value="1"/>
</dbReference>
<feature type="domain" description="MYND-type" evidence="6">
    <location>
        <begin position="20"/>
        <end position="57"/>
    </location>
</feature>
<evidence type="ECO:0000313" key="7">
    <source>
        <dbReference type="EMBL" id="KDQ50970.1"/>
    </source>
</evidence>
<protein>
    <recommendedName>
        <fullName evidence="6">MYND-type domain-containing protein</fullName>
    </recommendedName>
</protein>
<accession>A0A067PAZ0</accession>
<proteinExistence type="predicted"/>
<dbReference type="GO" id="GO:0008270">
    <property type="term" value="F:zinc ion binding"/>
    <property type="evidence" value="ECO:0007669"/>
    <property type="project" value="UniProtKB-KW"/>
</dbReference>
<dbReference type="AlphaFoldDB" id="A0A067PAZ0"/>
<gene>
    <name evidence="7" type="ORF">JAAARDRAFT_543707</name>
</gene>
<reference evidence="8" key="1">
    <citation type="journal article" date="2014" name="Proc. Natl. Acad. Sci. U.S.A.">
        <title>Extensive sampling of basidiomycete genomes demonstrates inadequacy of the white-rot/brown-rot paradigm for wood decay fungi.</title>
        <authorList>
            <person name="Riley R."/>
            <person name="Salamov A.A."/>
            <person name="Brown D.W."/>
            <person name="Nagy L.G."/>
            <person name="Floudas D."/>
            <person name="Held B.W."/>
            <person name="Levasseur A."/>
            <person name="Lombard V."/>
            <person name="Morin E."/>
            <person name="Otillar R."/>
            <person name="Lindquist E.A."/>
            <person name="Sun H."/>
            <person name="LaButti K.M."/>
            <person name="Schmutz J."/>
            <person name="Jabbour D."/>
            <person name="Luo H."/>
            <person name="Baker S.E."/>
            <person name="Pisabarro A.G."/>
            <person name="Walton J.D."/>
            <person name="Blanchette R.A."/>
            <person name="Henrissat B."/>
            <person name="Martin F."/>
            <person name="Cullen D."/>
            <person name="Hibbett D.S."/>
            <person name="Grigoriev I.V."/>
        </authorList>
    </citation>
    <scope>NUCLEOTIDE SEQUENCE [LARGE SCALE GENOMIC DNA]</scope>
    <source>
        <strain evidence="8">MUCL 33604</strain>
    </source>
</reference>
<dbReference type="InParanoid" id="A0A067PAZ0"/>
<name>A0A067PAZ0_9AGAM</name>
<evidence type="ECO:0000256" key="3">
    <source>
        <dbReference type="ARBA" id="ARBA00022833"/>
    </source>
</evidence>
<evidence type="ECO:0000256" key="4">
    <source>
        <dbReference type="PROSITE-ProRule" id="PRU00134"/>
    </source>
</evidence>
<dbReference type="Proteomes" id="UP000027265">
    <property type="component" value="Unassembled WGS sequence"/>
</dbReference>
<evidence type="ECO:0000256" key="5">
    <source>
        <dbReference type="SAM" id="MobiDB-lite"/>
    </source>
</evidence>
<evidence type="ECO:0000313" key="8">
    <source>
        <dbReference type="Proteomes" id="UP000027265"/>
    </source>
</evidence>
<keyword evidence="3" id="KW-0862">Zinc</keyword>
<sequence length="425" mass="47324">MSTLTQGSRIFLPLQSMSECHACGSTKNLRICSGCGERTYCSRECQFNQWKEHKPFCKTNRIGVATIYPIFAFMVDQVHFSALATDAAHPGLKHKILSDEPETSLPDGTIGRLIRLGPPFSVLAPGAEPSPDRLQAWHPTGNDMSSRFLLMDFFMRHGPVAPSVLSVCLAILETIYTTATVPSSSSSVPSSIRTRLRYRSSPVVDFGICSGSVTPEPSTLSKPLPVIYQYEDGTILPGPDRENHLWIYFDTLNGERILLDSNLFSMGQMDSVDTGPYHVEPYSRPIPAVFFDRSERRRGVLVHQERKSFSILRNLDLHQITWPSNSTGDIQSLRAVASLLDTIKAPSHASETDRDLCLQSTVAHVKCMQEVIQSNRWKSFPVKPEVFINMPVPPGPAGEAVREQINQVRGGRKDSKKAQRGKKRK</sequence>
<evidence type="ECO:0000256" key="2">
    <source>
        <dbReference type="ARBA" id="ARBA00022771"/>
    </source>
</evidence>
<organism evidence="7 8">
    <name type="scientific">Jaapia argillacea MUCL 33604</name>
    <dbReference type="NCBI Taxonomy" id="933084"/>
    <lineage>
        <taxon>Eukaryota</taxon>
        <taxon>Fungi</taxon>
        <taxon>Dikarya</taxon>
        <taxon>Basidiomycota</taxon>
        <taxon>Agaricomycotina</taxon>
        <taxon>Agaricomycetes</taxon>
        <taxon>Agaricomycetidae</taxon>
        <taxon>Jaapiales</taxon>
        <taxon>Jaapiaceae</taxon>
        <taxon>Jaapia</taxon>
    </lineage>
</organism>
<dbReference type="InterPro" id="IPR002893">
    <property type="entry name" value="Znf_MYND"/>
</dbReference>
<keyword evidence="8" id="KW-1185">Reference proteome</keyword>
<dbReference type="OrthoDB" id="341421at2759"/>
<keyword evidence="2 4" id="KW-0863">Zinc-finger</keyword>
<dbReference type="HOGENOM" id="CLU_045561_0_0_1"/>
<dbReference type="STRING" id="933084.A0A067PAZ0"/>
<evidence type="ECO:0000259" key="6">
    <source>
        <dbReference type="PROSITE" id="PS50865"/>
    </source>
</evidence>
<dbReference type="Gene3D" id="6.10.140.2220">
    <property type="match status" value="1"/>
</dbReference>
<evidence type="ECO:0000256" key="1">
    <source>
        <dbReference type="ARBA" id="ARBA00022723"/>
    </source>
</evidence>
<keyword evidence="1" id="KW-0479">Metal-binding</keyword>
<feature type="region of interest" description="Disordered" evidence="5">
    <location>
        <begin position="405"/>
        <end position="425"/>
    </location>
</feature>